<dbReference type="Proteomes" id="UP000831701">
    <property type="component" value="Chromosome 11"/>
</dbReference>
<accession>A0ACB8WEI2</accession>
<evidence type="ECO:0000313" key="2">
    <source>
        <dbReference type="Proteomes" id="UP000831701"/>
    </source>
</evidence>
<name>A0ACB8WEI2_9TELE</name>
<organism evidence="1 2">
    <name type="scientific">Scortum barcoo</name>
    <name type="common">barcoo grunter</name>
    <dbReference type="NCBI Taxonomy" id="214431"/>
    <lineage>
        <taxon>Eukaryota</taxon>
        <taxon>Metazoa</taxon>
        <taxon>Chordata</taxon>
        <taxon>Craniata</taxon>
        <taxon>Vertebrata</taxon>
        <taxon>Euteleostomi</taxon>
        <taxon>Actinopterygii</taxon>
        <taxon>Neopterygii</taxon>
        <taxon>Teleostei</taxon>
        <taxon>Neoteleostei</taxon>
        <taxon>Acanthomorphata</taxon>
        <taxon>Eupercaria</taxon>
        <taxon>Centrarchiformes</taxon>
        <taxon>Terapontoidei</taxon>
        <taxon>Terapontidae</taxon>
        <taxon>Scortum</taxon>
    </lineage>
</organism>
<dbReference type="EMBL" id="CM041541">
    <property type="protein sequence ID" value="KAI3366090.1"/>
    <property type="molecule type" value="Genomic_DNA"/>
</dbReference>
<gene>
    <name evidence="1" type="ORF">L3Q82_009914</name>
</gene>
<comment type="caution">
    <text evidence="1">The sequence shown here is derived from an EMBL/GenBank/DDBJ whole genome shotgun (WGS) entry which is preliminary data.</text>
</comment>
<sequence length="179" mass="18818">MAGVLEEEKGRVGVCYSGLPHSIGSNHDGRISQSQMDSRRTLKAAPPLPSLFDFKRGTPGLVEAAGRGGGASVHWLLCGAGTGKLAWPIVAGGTMPPPFHGRPLCTDLCIVQSPLCSPPFATHTQPAGTEMAAPLTRFTIPPLVHATIEGHGHRHLYGTQEAEEGILGPHRQVVLPTSL</sequence>
<evidence type="ECO:0000313" key="1">
    <source>
        <dbReference type="EMBL" id="KAI3366090.1"/>
    </source>
</evidence>
<reference evidence="1" key="1">
    <citation type="submission" date="2022-04" db="EMBL/GenBank/DDBJ databases">
        <title>Jade perch genome.</title>
        <authorList>
            <person name="Chao B."/>
        </authorList>
    </citation>
    <scope>NUCLEOTIDE SEQUENCE</scope>
    <source>
        <strain evidence="1">CB-2022</strain>
    </source>
</reference>
<protein>
    <submittedName>
        <fullName evidence="1">Uncharacterized protein</fullName>
    </submittedName>
</protein>
<proteinExistence type="predicted"/>
<keyword evidence="2" id="KW-1185">Reference proteome</keyword>